<organism evidence="2 3">
    <name type="scientific">Ferrigenium kumadai</name>
    <dbReference type="NCBI Taxonomy" id="1682490"/>
    <lineage>
        <taxon>Bacteria</taxon>
        <taxon>Pseudomonadati</taxon>
        <taxon>Pseudomonadota</taxon>
        <taxon>Betaproteobacteria</taxon>
        <taxon>Nitrosomonadales</taxon>
        <taxon>Gallionellaceae</taxon>
        <taxon>Ferrigenium</taxon>
    </lineage>
</organism>
<gene>
    <name evidence="2" type="ORF">FGKAn22_17990</name>
</gene>
<dbReference type="Proteomes" id="UP001319121">
    <property type="component" value="Chromosome"/>
</dbReference>
<evidence type="ECO:0008006" key="4">
    <source>
        <dbReference type="Google" id="ProtNLM"/>
    </source>
</evidence>
<keyword evidence="1" id="KW-1133">Transmembrane helix</keyword>
<dbReference type="EMBL" id="AP019536">
    <property type="protein sequence ID" value="BBJ00107.1"/>
    <property type="molecule type" value="Genomic_DNA"/>
</dbReference>
<evidence type="ECO:0000313" key="2">
    <source>
        <dbReference type="EMBL" id="BBJ00107.1"/>
    </source>
</evidence>
<dbReference type="PROSITE" id="PS51257">
    <property type="entry name" value="PROKAR_LIPOPROTEIN"/>
    <property type="match status" value="1"/>
</dbReference>
<dbReference type="AlphaFoldDB" id="A0AAN1T0V4"/>
<dbReference type="RefSeq" id="WP_212785360.1">
    <property type="nucleotide sequence ID" value="NZ_AP019536.1"/>
</dbReference>
<keyword evidence="1" id="KW-0812">Transmembrane</keyword>
<proteinExistence type="predicted"/>
<reference evidence="2 3" key="1">
    <citation type="submission" date="2019-03" db="EMBL/GenBank/DDBJ databases">
        <title>Complete genome sequence of Ferrigenium kumadai strain An22, a microaerophilic iron-oxidizing bacterium isolated from a paddy field soil.</title>
        <authorList>
            <person name="Watanabe T."/>
            <person name="Asakawa S."/>
        </authorList>
    </citation>
    <scope>NUCLEOTIDE SEQUENCE [LARGE SCALE GENOMIC DNA]</scope>
    <source>
        <strain evidence="2 3">An22</strain>
    </source>
</reference>
<accession>A0AAN1T0V4</accession>
<sequence length="197" mass="21330">MPPDFRRYTFTTREQYKVKKVYVAVVAISLSACSTYMPQRYSINADTNVALKTIDAGNINVGSFKGPAKFDNSCRAAGPIAPPDSLSFEAYIQKALADELKVAGKFNDSTPKVTLSGTVEQLEFSSSRGLTGGSWDIGLKVSSSNGKSTYISEHYEFNSGFVADTACKQTAEAYLPAVQNLIGKLVKNPEFKSLVTP</sequence>
<dbReference type="KEGG" id="fku:FGKAn22_17990"/>
<feature type="transmembrane region" description="Helical" evidence="1">
    <location>
        <begin position="21"/>
        <end position="38"/>
    </location>
</feature>
<protein>
    <recommendedName>
        <fullName evidence="4">Lipoprotein</fullName>
    </recommendedName>
</protein>
<name>A0AAN1T0V4_9PROT</name>
<evidence type="ECO:0000256" key="1">
    <source>
        <dbReference type="SAM" id="Phobius"/>
    </source>
</evidence>
<evidence type="ECO:0000313" key="3">
    <source>
        <dbReference type="Proteomes" id="UP001319121"/>
    </source>
</evidence>
<keyword evidence="1" id="KW-0472">Membrane</keyword>
<keyword evidence="3" id="KW-1185">Reference proteome</keyword>